<name>A0A1B7TIQ7_9ASCO</name>
<keyword evidence="2" id="KW-1185">Reference proteome</keyword>
<proteinExistence type="predicted"/>
<gene>
    <name evidence="1" type="ORF">HANVADRAFT_47307</name>
</gene>
<accession>A0A1B7TIQ7</accession>
<sequence length="346" mass="41624">MEYWLNIELSRDNSVKLLNRIVNYSDIVLNPKDNVNILLSKSFKIWDLCLKKSDDESKIKIFTKMNDLKLIKPETIDYISKFLIEKNDFDTWLHLWRNNIFINFKDYNYIVINLYNIFQSQIDNNETFGLNKYTKYCIKKDFIQHIIDNSDKKFKTEWILIYIDLIIREEEDSKNGAYIINKIIFNGIQTSSSKILLIKWIELLSNLKDKSIEMSFLSEIRTKQFPAFLNLFSNDVLISTNFFLEYINFESMFKYNEQRIRDIYIIAVNLLPPNFSNQMEKLWNDWQEFELKNGHLKDLIKMKKEINEKFKKMGYVKRKEITNKNAIGENINGGIQFLSRWVSWFQ</sequence>
<dbReference type="InterPro" id="IPR011990">
    <property type="entry name" value="TPR-like_helical_dom_sf"/>
</dbReference>
<organism evidence="1 2">
    <name type="scientific">Hanseniaspora valbyensis NRRL Y-1626</name>
    <dbReference type="NCBI Taxonomy" id="766949"/>
    <lineage>
        <taxon>Eukaryota</taxon>
        <taxon>Fungi</taxon>
        <taxon>Dikarya</taxon>
        <taxon>Ascomycota</taxon>
        <taxon>Saccharomycotina</taxon>
        <taxon>Saccharomycetes</taxon>
        <taxon>Saccharomycodales</taxon>
        <taxon>Saccharomycodaceae</taxon>
        <taxon>Hanseniaspora</taxon>
    </lineage>
</organism>
<reference evidence="2" key="1">
    <citation type="journal article" date="2016" name="Proc. Natl. Acad. Sci. U.S.A.">
        <title>Comparative genomics of biotechnologically important yeasts.</title>
        <authorList>
            <person name="Riley R."/>
            <person name="Haridas S."/>
            <person name="Wolfe K.H."/>
            <person name="Lopes M.R."/>
            <person name="Hittinger C.T."/>
            <person name="Goeker M."/>
            <person name="Salamov A.A."/>
            <person name="Wisecaver J.H."/>
            <person name="Long T.M."/>
            <person name="Calvey C.H."/>
            <person name="Aerts A.L."/>
            <person name="Barry K.W."/>
            <person name="Choi C."/>
            <person name="Clum A."/>
            <person name="Coughlan A.Y."/>
            <person name="Deshpande S."/>
            <person name="Douglass A.P."/>
            <person name="Hanson S.J."/>
            <person name="Klenk H.-P."/>
            <person name="LaButti K.M."/>
            <person name="Lapidus A."/>
            <person name="Lindquist E.A."/>
            <person name="Lipzen A.M."/>
            <person name="Meier-Kolthoff J.P."/>
            <person name="Ohm R.A."/>
            <person name="Otillar R.P."/>
            <person name="Pangilinan J.L."/>
            <person name="Peng Y."/>
            <person name="Rokas A."/>
            <person name="Rosa C.A."/>
            <person name="Scheuner C."/>
            <person name="Sibirny A.A."/>
            <person name="Slot J.C."/>
            <person name="Stielow J.B."/>
            <person name="Sun H."/>
            <person name="Kurtzman C.P."/>
            <person name="Blackwell M."/>
            <person name="Grigoriev I.V."/>
            <person name="Jeffries T.W."/>
        </authorList>
    </citation>
    <scope>NUCLEOTIDE SEQUENCE [LARGE SCALE GENOMIC DNA]</scope>
    <source>
        <strain evidence="2">NRRL Y-1626</strain>
    </source>
</reference>
<dbReference type="SUPFAM" id="SSF48452">
    <property type="entry name" value="TPR-like"/>
    <property type="match status" value="1"/>
</dbReference>
<evidence type="ECO:0000313" key="2">
    <source>
        <dbReference type="Proteomes" id="UP000092321"/>
    </source>
</evidence>
<comment type="caution">
    <text evidence="1">The sequence shown here is derived from an EMBL/GenBank/DDBJ whole genome shotgun (WGS) entry which is preliminary data.</text>
</comment>
<protein>
    <submittedName>
        <fullName evidence="1">Uncharacterized protein</fullName>
    </submittedName>
</protein>
<dbReference type="Gene3D" id="1.25.40.10">
    <property type="entry name" value="Tetratricopeptide repeat domain"/>
    <property type="match status" value="1"/>
</dbReference>
<dbReference type="EMBL" id="LXPE01000003">
    <property type="protein sequence ID" value="OBA28642.1"/>
    <property type="molecule type" value="Genomic_DNA"/>
</dbReference>
<dbReference type="AlphaFoldDB" id="A0A1B7TIQ7"/>
<dbReference type="OrthoDB" id="3972488at2759"/>
<dbReference type="Proteomes" id="UP000092321">
    <property type="component" value="Unassembled WGS sequence"/>
</dbReference>
<evidence type="ECO:0000313" key="1">
    <source>
        <dbReference type="EMBL" id="OBA28642.1"/>
    </source>
</evidence>